<dbReference type="Pfam" id="PF00535">
    <property type="entry name" value="Glycos_transf_2"/>
    <property type="match status" value="1"/>
</dbReference>
<keyword evidence="4 12" id="KW-0808">Transferase</keyword>
<evidence type="ECO:0000259" key="11">
    <source>
        <dbReference type="Pfam" id="PF00535"/>
    </source>
</evidence>
<sequence length="344" mass="38391">MPQDRQHAQRSAPHGTLAPAGQPPPVLSIVTAAYNEEDVLPAFLARLKSVLDDIGEPWEIICVNDGSTDQTREILTRVAHEDARIKVINLSRNFGKERALTAGIDHAMGQAVIPLDADLQDPPELIADFVRLWREGYDAVYAVRDERDKDSWIKRNTASAFYAAMNRLSNVEIPANAGDFRLMDRRLVDALGQMRERNRFMKGLFAWVGFRQTSVSYRRPGRPAGKTKFNYWKLWNFALDGITGYSTAPLRIAGYFGLLFALLSMCYGVFLIIRTIAFGTDVPGYASTMVAVIFMGGIQLFVLGIIGEYLGRLYSEAKQRPLYLIESRIGFDDPAPPPRGTGAQ</sequence>
<evidence type="ECO:0000256" key="1">
    <source>
        <dbReference type="ARBA" id="ARBA00004651"/>
    </source>
</evidence>
<protein>
    <submittedName>
        <fullName evidence="12">Glycosyltransferase involved in cell wall biosynthesis</fullName>
    </submittedName>
</protein>
<dbReference type="PANTHER" id="PTHR48090">
    <property type="entry name" value="UNDECAPRENYL-PHOSPHATE 4-DEOXY-4-FORMAMIDO-L-ARABINOSE TRANSFERASE-RELATED"/>
    <property type="match status" value="1"/>
</dbReference>
<dbReference type="GO" id="GO:0016757">
    <property type="term" value="F:glycosyltransferase activity"/>
    <property type="evidence" value="ECO:0007669"/>
    <property type="project" value="UniProtKB-KW"/>
</dbReference>
<feature type="transmembrane region" description="Helical" evidence="10">
    <location>
        <begin position="285"/>
        <end position="310"/>
    </location>
</feature>
<evidence type="ECO:0000256" key="3">
    <source>
        <dbReference type="ARBA" id="ARBA00022676"/>
    </source>
</evidence>
<evidence type="ECO:0000256" key="7">
    <source>
        <dbReference type="ARBA" id="ARBA00023136"/>
    </source>
</evidence>
<dbReference type="Proteomes" id="UP000239736">
    <property type="component" value="Unassembled WGS sequence"/>
</dbReference>
<evidence type="ECO:0000256" key="8">
    <source>
        <dbReference type="ARBA" id="ARBA00038152"/>
    </source>
</evidence>
<keyword evidence="6 10" id="KW-1133">Transmembrane helix</keyword>
<reference evidence="12 13" key="1">
    <citation type="submission" date="2018-01" db="EMBL/GenBank/DDBJ databases">
        <title>Genomic Encyclopedia of Archaeal and Bacterial Type Strains, Phase II (KMG-II): from individual species to whole genera.</title>
        <authorList>
            <person name="Goeker M."/>
        </authorList>
    </citation>
    <scope>NUCLEOTIDE SEQUENCE [LARGE SCALE GENOMIC DNA]</scope>
    <source>
        <strain evidence="12 13">DSM 12048</strain>
    </source>
</reference>
<feature type="transmembrane region" description="Helical" evidence="10">
    <location>
        <begin position="252"/>
        <end position="273"/>
    </location>
</feature>
<dbReference type="GO" id="GO:0005886">
    <property type="term" value="C:plasma membrane"/>
    <property type="evidence" value="ECO:0007669"/>
    <property type="project" value="UniProtKB-SubCell"/>
</dbReference>
<dbReference type="InterPro" id="IPR029044">
    <property type="entry name" value="Nucleotide-diphossugar_trans"/>
</dbReference>
<evidence type="ECO:0000256" key="2">
    <source>
        <dbReference type="ARBA" id="ARBA00022475"/>
    </source>
</evidence>
<gene>
    <name evidence="12" type="ORF">LV82_02514</name>
</gene>
<evidence type="ECO:0000256" key="4">
    <source>
        <dbReference type="ARBA" id="ARBA00022679"/>
    </source>
</evidence>
<keyword evidence="5 10" id="KW-0812">Transmembrane</keyword>
<evidence type="ECO:0000256" key="6">
    <source>
        <dbReference type="ARBA" id="ARBA00022989"/>
    </source>
</evidence>
<dbReference type="InterPro" id="IPR001173">
    <property type="entry name" value="Glyco_trans_2-like"/>
</dbReference>
<name>A0A2S5JE39_9RHOB</name>
<dbReference type="RefSeq" id="WP_104072196.1">
    <property type="nucleotide sequence ID" value="NZ_PRDS01000009.1"/>
</dbReference>
<dbReference type="SUPFAM" id="SSF53448">
    <property type="entry name" value="Nucleotide-diphospho-sugar transferases"/>
    <property type="match status" value="1"/>
</dbReference>
<dbReference type="EMBL" id="PRDS01000009">
    <property type="protein sequence ID" value="PPB79723.1"/>
    <property type="molecule type" value="Genomic_DNA"/>
</dbReference>
<proteinExistence type="inferred from homology"/>
<dbReference type="PANTHER" id="PTHR48090:SF1">
    <property type="entry name" value="PROPHAGE BACTOPRENOL GLUCOSYL TRANSFERASE HOMOLOG"/>
    <property type="match status" value="1"/>
</dbReference>
<dbReference type="Gene3D" id="3.90.550.10">
    <property type="entry name" value="Spore Coat Polysaccharide Biosynthesis Protein SpsA, Chain A"/>
    <property type="match status" value="1"/>
</dbReference>
<keyword evidence="13" id="KW-1185">Reference proteome</keyword>
<evidence type="ECO:0000256" key="9">
    <source>
        <dbReference type="SAM" id="MobiDB-lite"/>
    </source>
</evidence>
<accession>A0A2S5JE39</accession>
<evidence type="ECO:0000256" key="10">
    <source>
        <dbReference type="SAM" id="Phobius"/>
    </source>
</evidence>
<comment type="subcellular location">
    <subcellularLocation>
        <location evidence="1">Cell membrane</location>
        <topology evidence="1">Multi-pass membrane protein</topology>
    </subcellularLocation>
</comment>
<feature type="region of interest" description="Disordered" evidence="9">
    <location>
        <begin position="1"/>
        <end position="23"/>
    </location>
</feature>
<keyword evidence="2" id="KW-1003">Cell membrane</keyword>
<dbReference type="FunFam" id="3.90.550.10:FF:000079">
    <property type="entry name" value="Probable glycosyl transferase"/>
    <property type="match status" value="1"/>
</dbReference>
<organism evidence="12 13">
    <name type="scientific">Albidovulum inexpectatum</name>
    <dbReference type="NCBI Taxonomy" id="196587"/>
    <lineage>
        <taxon>Bacteria</taxon>
        <taxon>Pseudomonadati</taxon>
        <taxon>Pseudomonadota</taxon>
        <taxon>Alphaproteobacteria</taxon>
        <taxon>Rhodobacterales</taxon>
        <taxon>Paracoccaceae</taxon>
        <taxon>Albidovulum</taxon>
    </lineage>
</organism>
<keyword evidence="7 10" id="KW-0472">Membrane</keyword>
<keyword evidence="3" id="KW-0328">Glycosyltransferase</keyword>
<dbReference type="AlphaFoldDB" id="A0A2S5JE39"/>
<feature type="domain" description="Glycosyltransferase 2-like" evidence="11">
    <location>
        <begin position="28"/>
        <end position="191"/>
    </location>
</feature>
<evidence type="ECO:0000256" key="5">
    <source>
        <dbReference type="ARBA" id="ARBA00022692"/>
    </source>
</evidence>
<comment type="caution">
    <text evidence="12">The sequence shown here is derived from an EMBL/GenBank/DDBJ whole genome shotgun (WGS) entry which is preliminary data.</text>
</comment>
<dbReference type="OrthoDB" id="9807795at2"/>
<evidence type="ECO:0000313" key="13">
    <source>
        <dbReference type="Proteomes" id="UP000239736"/>
    </source>
</evidence>
<evidence type="ECO:0000313" key="12">
    <source>
        <dbReference type="EMBL" id="PPB79723.1"/>
    </source>
</evidence>
<dbReference type="CDD" id="cd04187">
    <property type="entry name" value="DPM1_like_bac"/>
    <property type="match status" value="1"/>
</dbReference>
<dbReference type="InterPro" id="IPR050256">
    <property type="entry name" value="Glycosyltransferase_2"/>
</dbReference>
<comment type="similarity">
    <text evidence="8">Belongs to the glycosyltransferase 2 family. GtrB subfamily.</text>
</comment>